<comment type="caution">
    <text evidence="2">The sequence shown here is derived from an EMBL/GenBank/DDBJ whole genome shotgun (WGS) entry which is preliminary data.</text>
</comment>
<dbReference type="EMBL" id="JACHOC010000015">
    <property type="protein sequence ID" value="MBB4625216.1"/>
    <property type="molecule type" value="Genomic_DNA"/>
</dbReference>
<name>A0ABR6KUM5_9BACT</name>
<protein>
    <recommendedName>
        <fullName evidence="4">T9SS type A sorting domain-containing protein</fullName>
    </recommendedName>
</protein>
<keyword evidence="1" id="KW-0732">Signal</keyword>
<dbReference type="RefSeq" id="WP_183672518.1">
    <property type="nucleotide sequence ID" value="NZ_BMPB01000023.1"/>
</dbReference>
<evidence type="ECO:0000313" key="2">
    <source>
        <dbReference type="EMBL" id="MBB4625216.1"/>
    </source>
</evidence>
<evidence type="ECO:0000256" key="1">
    <source>
        <dbReference type="SAM" id="SignalP"/>
    </source>
</evidence>
<feature type="signal peptide" evidence="1">
    <location>
        <begin position="1"/>
        <end position="29"/>
    </location>
</feature>
<organism evidence="2 3">
    <name type="scientific">Parabacteroides faecis</name>
    <dbReference type="NCBI Taxonomy" id="1217282"/>
    <lineage>
        <taxon>Bacteria</taxon>
        <taxon>Pseudomonadati</taxon>
        <taxon>Bacteroidota</taxon>
        <taxon>Bacteroidia</taxon>
        <taxon>Bacteroidales</taxon>
        <taxon>Tannerellaceae</taxon>
        <taxon>Parabacteroides</taxon>
    </lineage>
</organism>
<reference evidence="2 3" key="1">
    <citation type="submission" date="2020-08" db="EMBL/GenBank/DDBJ databases">
        <title>Genomic Encyclopedia of Type Strains, Phase IV (KMG-IV): sequencing the most valuable type-strain genomes for metagenomic binning, comparative biology and taxonomic classification.</title>
        <authorList>
            <person name="Goeker M."/>
        </authorList>
    </citation>
    <scope>NUCLEOTIDE SEQUENCE [LARGE SCALE GENOMIC DNA]</scope>
    <source>
        <strain evidence="2 3">DSM 102983</strain>
    </source>
</reference>
<dbReference type="Proteomes" id="UP000533637">
    <property type="component" value="Unassembled WGS sequence"/>
</dbReference>
<feature type="chain" id="PRO_5047444812" description="T9SS type A sorting domain-containing protein" evidence="1">
    <location>
        <begin position="30"/>
        <end position="1992"/>
    </location>
</feature>
<evidence type="ECO:0000313" key="3">
    <source>
        <dbReference type="Proteomes" id="UP000533637"/>
    </source>
</evidence>
<evidence type="ECO:0008006" key="4">
    <source>
        <dbReference type="Google" id="ProtNLM"/>
    </source>
</evidence>
<gene>
    <name evidence="2" type="ORF">GGQ57_005168</name>
</gene>
<sequence>MMKRYINKLGKILLASTLLIGGSGGLVYGQDTVEDDHESTTISFTNTGDRIKPTEEVIYALPNVPKNIYFQYAYTRDNIDGFISWRNLSNTQNPKANLTRPQGYRPNYRVGGAWEWSDDEPKNFWSDGNYRLVEYQNAFAWFRNSDDSNTSYCYTVTKSSRDNVIGDITHKRDNLNNSYSTLASTCYITYQNNTINGNEIIECSASSVLPTSWTVDRSRQSPELTVIRRYQIKNGAERGDKLKNNREVMGTSKWLINVDATLPEAYRNNPGTYFIETPVIHTPMTRGTSYRLAERLTNYYVPSGGNYAEAGQVRWRAYDENGYPSQGNIEFYGENKKTASYTIQEQKTDLNLAANENRSVASILNFYFNYNEENSSSQQKFYLTAEVAAEGGDTWYPVSLITVYLEPHSDPMTQEELCDINNEDDPLYQRRFSYINKHYTLLASETFDGEQGEKKEIETNLSSNNNYRSTPFTNSESFYAYTYPSENRDEGRKSAGRGEYGLYRTLNYEGVSQTNYTDYFKSVYNHEVIDRNKELADSRFEEERPEDYEDGFGYFLYVDAADEAGVITKLKFNEDLCPNTRLLVTAWVCNLGGTYGLSADVGLTFKGVKDSGEEEILNKFYTGAVKNVPETNDPQRQTVKWQQIYFYFNYSATEDTYESYVLELANNCRHSGGADYAIDDIRIYRSLPDIRVERINDCDATTLEVTTDVLTLFANMNWDQDQPVLESQQRENEILGDYTTRKYRYGLMGLKEGGVINGEDDVYSGNFYFAFLDNFDPETQNRDYDWVAINKDALGNVPEAVHAARVSLTTKLELMPRSAERALIAERYMNIQAMIDYNSDYQHVKESYDQFTNKENPDAEFDVSLGNGSSFKMTVTEAMQFLNLSDDGSSQELLDLTALVDNTSSSPNVGSWDDNKLAKYTQNVIELYHRLHIPRIRYPWLSSDGSTLHISTIDVDNTDLKCFEYDSNGTTVKHDGKYHVMIFTAEEVAGVNTTEVSPVGKCKLVSPFQVQGVVQINIITGTQHEAALCVGNQRQLSAYLLQWEEGSEEPTKLEVEDGYIFDWYLGPMEGEGEDGIPSYSSLEIKGADDKSLTLKEALSEYRNAVNNPKGVISVDALEEWSSSVGNIKEVLIDLIQRGLLQTGKFANETFTMIVRSDEIVAMPYVSNPADQNIHYCTEESPVDFGEVGDHSPLLYPGFNNTGDDTDLASGIAYLRLGLLHLESGKSLTVPVRSNVEMADDATSLREGSNTNITWTNVNTGNVTTVGTITALNVTEAGGTITFQWNNFAKENFKEGIEYHLNIPFVQYDGSNILSNECDGLATLAIKIVPEYLTWSGDANGLWYNDNNWEQSTKGELYKDGDAGTSTDDANGTDDIKNAFSPLYFTKVTVNPEKIVDGKASVLPLREEKTTFVTGTGKHTLNFGADGMNLDAATDATSKSGVTPNIQYDMAVDGEITDGTDKSDKWSIVPYYGNKVDQIYFKPGAQLQRQQELKYNTARVEFEMDKDAKYWLASPLKDVYAGDMYAPKGTGRQTTYAFDPISYSKNAPNSENDRQNPSFYQKAWDKGVNIYTNADGDLSTLYSVVKSNWSVEYNDVNVPYALGKGFYASVEDFTNDENKALVRLPKEDVSYTYEELKTKAATSLSKTNGGKLADGAEITVTLSSDDNASDADGDGKHFLLGNPYMYPLSLESFFAENTMLANKVWTLNGGTAIVGTPDLVNGWNTGESLTEIPPMQAFFVELKDGLTVETTTQTVTFSTSMMKSDDETSRATLRSSITASHPVLRLTAEKGEKRSIAFLTQRDDASNAYESDKDAITLLDSELTEIPQIYTIAGDRAAGVNAVKTINNIPLGVYTASDKDEVALTIEGISNLPAALYLYDAKTKENKVLTGDSYTLNLTGATHGRYFLRSGDMPTGNEAIEGNNISIYSVVRGEVIVSATEPLKQIQVVAPSGQVVRSFFPRQAVHSFNLPQGIYIIRAESQTAIKTVKLQVR</sequence>
<accession>A0ABR6KUM5</accession>
<keyword evidence="3" id="KW-1185">Reference proteome</keyword>
<proteinExistence type="predicted"/>